<evidence type="ECO:0000256" key="13">
    <source>
        <dbReference type="SAM" id="MobiDB-lite"/>
    </source>
</evidence>
<keyword evidence="8" id="KW-0256">Endoplasmic reticulum</keyword>
<evidence type="ECO:0000256" key="7">
    <source>
        <dbReference type="ARBA" id="ARBA00022490"/>
    </source>
</evidence>
<dbReference type="GO" id="GO:0035621">
    <property type="term" value="P:ER to Golgi ceramide transport"/>
    <property type="evidence" value="ECO:0007669"/>
    <property type="project" value="UniProtKB-ARBA"/>
</dbReference>
<feature type="region of interest" description="Disordered" evidence="13">
    <location>
        <begin position="1"/>
        <end position="22"/>
    </location>
</feature>
<dbReference type="PANTHER" id="PTHR19308:SF53">
    <property type="entry name" value="CERAMIDE TRANSFER PROTEIN"/>
    <property type="match status" value="1"/>
</dbReference>
<evidence type="ECO:0000313" key="17">
    <source>
        <dbReference type="Proteomes" id="UP000694389"/>
    </source>
</evidence>
<sequence>MSEKSSSSGSEEDVDPESGQPVELGGVLSKWTNYIHGWQDRWVVLKNNTLSYYKSEDEREYGCRGSLCLSKAVITPHEFDECRFDISVNDSVWYLRAEDPEHRLQWIESIELHKAESGYGSETSLRRHGSMLSLTSAASALSATSTSSFKKGHRLREKLAEMETFRDILCRQVDTLQKYFDSCADVSKDEFQRDRVVEEDEEEFPTRPDAGEYNHNNNGSKEKLFSPASPKGMNGIDFKGEAITFKATTAGILSTLSHCIELMVKREDSWQKRLDKELEKRRRIEDAYKSAMNELKKKSHYGGPDYEEGPNSLINEDEFFDAVEAALDRQDKIEEQWGFFLFCSLFFSLSIFLSAVQPHSHSSSLSSVELVSASDDIHRFSAQVEEMVQNHMTYSLQDMGGDANWQLVIEEGEMKVYRREVEENGIVLDPLKATHSVKGVTGHEVCHYFWDTDVRLDWETTIENFNVVESLSDNAVIVYQTHKRVWPASQRDVLYLSAIRKILATNENDPDTWLVCNFSVEHDKALPTNRCVRAKINVAMICQTLVSPPEGDKEISRDNILCKITYVANVNPGGWAPASVLRAVAKREYPKFLKRFTSYVQDKTAGKPILF</sequence>
<keyword evidence="7" id="KW-0963">Cytoplasm</keyword>
<keyword evidence="10" id="KW-0175">Coiled coil</keyword>
<dbReference type="GO" id="GO:0005783">
    <property type="term" value="C:endoplasmic reticulum"/>
    <property type="evidence" value="ECO:0007669"/>
    <property type="project" value="UniProtKB-SubCell"/>
</dbReference>
<protein>
    <recommendedName>
        <fullName evidence="5">Ceramide transfer protein</fullName>
    </recommendedName>
    <alternativeName>
        <fullName evidence="12">Collagen type IV alpha-3-binding protein</fullName>
    </alternativeName>
</protein>
<dbReference type="SUPFAM" id="SSF50729">
    <property type="entry name" value="PH domain-like"/>
    <property type="match status" value="1"/>
</dbReference>
<dbReference type="CDD" id="cd13283">
    <property type="entry name" value="PH_GPBP"/>
    <property type="match status" value="1"/>
</dbReference>
<comment type="catalytic activity">
    <reaction evidence="1">
        <text>N-hexadecanoylsphing-4-enine(in) = N-hexadecanoylsphing-4-enine(out)</text>
        <dbReference type="Rhea" id="RHEA:45720"/>
        <dbReference type="ChEBI" id="CHEBI:72959"/>
    </reaction>
</comment>
<reference evidence="16" key="2">
    <citation type="submission" date="2025-09" db="UniProtKB">
        <authorList>
            <consortium name="Ensembl"/>
        </authorList>
    </citation>
    <scope>IDENTIFICATION</scope>
</reference>
<evidence type="ECO:0000256" key="1">
    <source>
        <dbReference type="ARBA" id="ARBA00000074"/>
    </source>
</evidence>
<dbReference type="SMART" id="SM00233">
    <property type="entry name" value="PH"/>
    <property type="match status" value="1"/>
</dbReference>
<feature type="domain" description="PH" evidence="14">
    <location>
        <begin position="21"/>
        <end position="115"/>
    </location>
</feature>
<keyword evidence="17" id="KW-1185">Reference proteome</keyword>
<evidence type="ECO:0000256" key="10">
    <source>
        <dbReference type="ARBA" id="ARBA00023054"/>
    </source>
</evidence>
<evidence type="ECO:0000256" key="5">
    <source>
        <dbReference type="ARBA" id="ARBA00021440"/>
    </source>
</evidence>
<keyword evidence="9" id="KW-0333">Golgi apparatus</keyword>
<evidence type="ECO:0000259" key="15">
    <source>
        <dbReference type="PROSITE" id="PS50848"/>
    </source>
</evidence>
<dbReference type="InterPro" id="IPR011993">
    <property type="entry name" value="PH-like_dom_sf"/>
</dbReference>
<proteinExistence type="predicted"/>
<evidence type="ECO:0000256" key="3">
    <source>
        <dbReference type="ARBA" id="ARBA00004496"/>
    </source>
</evidence>
<dbReference type="InterPro" id="IPR002913">
    <property type="entry name" value="START_lipid-bd_dom"/>
</dbReference>
<dbReference type="AlphaFoldDB" id="A0A8C4IMJ2"/>
<evidence type="ECO:0000256" key="6">
    <source>
        <dbReference type="ARBA" id="ARBA00022448"/>
    </source>
</evidence>
<dbReference type="SUPFAM" id="SSF55961">
    <property type="entry name" value="Bet v1-like"/>
    <property type="match status" value="1"/>
</dbReference>
<feature type="domain" description="START" evidence="15">
    <location>
        <begin position="402"/>
        <end position="605"/>
    </location>
</feature>
<dbReference type="PANTHER" id="PTHR19308">
    <property type="entry name" value="PHOSPHATIDYLCHOLINE TRANSFER PROTEIN"/>
    <property type="match status" value="1"/>
</dbReference>
<evidence type="ECO:0000256" key="4">
    <source>
        <dbReference type="ARBA" id="ARBA00004555"/>
    </source>
</evidence>
<evidence type="ECO:0000259" key="14">
    <source>
        <dbReference type="PROSITE" id="PS50003"/>
    </source>
</evidence>
<evidence type="ECO:0000256" key="12">
    <source>
        <dbReference type="ARBA" id="ARBA00031527"/>
    </source>
</evidence>
<dbReference type="InterPro" id="IPR001849">
    <property type="entry name" value="PH_domain"/>
</dbReference>
<evidence type="ECO:0000256" key="8">
    <source>
        <dbReference type="ARBA" id="ARBA00022824"/>
    </source>
</evidence>
<dbReference type="Proteomes" id="UP000694389">
    <property type="component" value="Unassembled WGS sequence"/>
</dbReference>
<dbReference type="FunFam" id="3.30.530.20:FF:000003">
    <property type="entry name" value="Collagen type IV alpha-3-binding protein-like protein"/>
    <property type="match status" value="1"/>
</dbReference>
<name>A0A8C4IMJ2_DICLA</name>
<dbReference type="InterPro" id="IPR051213">
    <property type="entry name" value="START_lipid_transfer"/>
</dbReference>
<keyword evidence="6" id="KW-0813">Transport</keyword>
<evidence type="ECO:0000313" key="16">
    <source>
        <dbReference type="Ensembl" id="ENSDLAP00005059216.2"/>
    </source>
</evidence>
<dbReference type="GO" id="GO:0005794">
    <property type="term" value="C:Golgi apparatus"/>
    <property type="evidence" value="ECO:0007669"/>
    <property type="project" value="UniProtKB-SubCell"/>
</dbReference>
<evidence type="ECO:0000256" key="9">
    <source>
        <dbReference type="ARBA" id="ARBA00023034"/>
    </source>
</evidence>
<keyword evidence="11" id="KW-0445">Lipid transport</keyword>
<gene>
    <name evidence="16" type="primary">LOC127376616</name>
</gene>
<evidence type="ECO:0000256" key="2">
    <source>
        <dbReference type="ARBA" id="ARBA00004240"/>
    </source>
</evidence>
<dbReference type="InterPro" id="IPR023393">
    <property type="entry name" value="START-like_dom_sf"/>
</dbReference>
<dbReference type="Pfam" id="PF01852">
    <property type="entry name" value="START"/>
    <property type="match status" value="1"/>
</dbReference>
<dbReference type="Gene3D" id="3.30.530.20">
    <property type="match status" value="1"/>
</dbReference>
<dbReference type="Pfam" id="PF00169">
    <property type="entry name" value="PH"/>
    <property type="match status" value="1"/>
</dbReference>
<reference evidence="16" key="1">
    <citation type="submission" date="2025-08" db="UniProtKB">
        <authorList>
            <consortium name="Ensembl"/>
        </authorList>
    </citation>
    <scope>IDENTIFICATION</scope>
</reference>
<feature type="region of interest" description="Disordered" evidence="13">
    <location>
        <begin position="195"/>
        <end position="228"/>
    </location>
</feature>
<comment type="subcellular location">
    <subcellularLocation>
        <location evidence="3">Cytoplasm</location>
    </subcellularLocation>
    <subcellularLocation>
        <location evidence="2">Endoplasmic reticulum</location>
    </subcellularLocation>
    <subcellularLocation>
        <location evidence="4">Golgi apparatus</location>
    </subcellularLocation>
</comment>
<dbReference type="PROSITE" id="PS50848">
    <property type="entry name" value="START"/>
    <property type="match status" value="1"/>
</dbReference>
<dbReference type="Gene3D" id="2.30.29.30">
    <property type="entry name" value="Pleckstrin-homology domain (PH domain)/Phosphotyrosine-binding domain (PTB)"/>
    <property type="match status" value="1"/>
</dbReference>
<dbReference type="GeneTree" id="ENSGT00940000155123"/>
<dbReference type="Ensembl" id="ENSDLAT00005062742.2">
    <property type="protein sequence ID" value="ENSDLAP00005059216.2"/>
    <property type="gene ID" value="ENSDLAG00005024902.2"/>
</dbReference>
<dbReference type="CDD" id="cd08872">
    <property type="entry name" value="START_STARD11-like"/>
    <property type="match status" value="1"/>
</dbReference>
<dbReference type="InterPro" id="IPR041952">
    <property type="entry name" value="STARD11_START"/>
</dbReference>
<organism evidence="16 17">
    <name type="scientific">Dicentrarchus labrax</name>
    <name type="common">European seabass</name>
    <name type="synonym">Morone labrax</name>
    <dbReference type="NCBI Taxonomy" id="13489"/>
    <lineage>
        <taxon>Eukaryota</taxon>
        <taxon>Metazoa</taxon>
        <taxon>Chordata</taxon>
        <taxon>Craniata</taxon>
        <taxon>Vertebrata</taxon>
        <taxon>Euteleostomi</taxon>
        <taxon>Actinopterygii</taxon>
        <taxon>Neopterygii</taxon>
        <taxon>Teleostei</taxon>
        <taxon>Neoteleostei</taxon>
        <taxon>Acanthomorphata</taxon>
        <taxon>Eupercaria</taxon>
        <taxon>Moronidae</taxon>
        <taxon>Dicentrarchus</taxon>
    </lineage>
</organism>
<accession>A0A8C4IMJ2</accession>
<dbReference type="GO" id="GO:0008289">
    <property type="term" value="F:lipid binding"/>
    <property type="evidence" value="ECO:0007669"/>
    <property type="project" value="InterPro"/>
</dbReference>
<dbReference type="PROSITE" id="PS50003">
    <property type="entry name" value="PH_DOMAIN"/>
    <property type="match status" value="1"/>
</dbReference>
<evidence type="ECO:0000256" key="11">
    <source>
        <dbReference type="ARBA" id="ARBA00023055"/>
    </source>
</evidence>
<dbReference type="FunFam" id="2.30.29.30:FF:000104">
    <property type="entry name" value="collagen type IV alpha-3-binding protein-like isoform X2"/>
    <property type="match status" value="1"/>
</dbReference>
<dbReference type="SMART" id="SM00234">
    <property type="entry name" value="START"/>
    <property type="match status" value="1"/>
</dbReference>